<name>D7MY80_ARALL</name>
<evidence type="ECO:0000256" key="3">
    <source>
        <dbReference type="ARBA" id="ARBA00022692"/>
    </source>
</evidence>
<protein>
    <recommendedName>
        <fullName evidence="10">Transmembrane protein 245</fullName>
    </recommendedName>
</protein>
<organism evidence="9">
    <name type="scientific">Arabidopsis lyrata subsp. lyrata</name>
    <name type="common">Lyre-leaved rock-cress</name>
    <dbReference type="NCBI Taxonomy" id="81972"/>
    <lineage>
        <taxon>Eukaryota</taxon>
        <taxon>Viridiplantae</taxon>
        <taxon>Streptophyta</taxon>
        <taxon>Embryophyta</taxon>
        <taxon>Tracheophyta</taxon>
        <taxon>Spermatophyta</taxon>
        <taxon>Magnoliopsida</taxon>
        <taxon>eudicotyledons</taxon>
        <taxon>Gunneridae</taxon>
        <taxon>Pentapetalae</taxon>
        <taxon>rosids</taxon>
        <taxon>malvids</taxon>
        <taxon>Brassicales</taxon>
        <taxon>Brassicaceae</taxon>
        <taxon>Camelineae</taxon>
        <taxon>Arabidopsis</taxon>
    </lineage>
</organism>
<evidence type="ECO:0000256" key="4">
    <source>
        <dbReference type="ARBA" id="ARBA00022989"/>
    </source>
</evidence>
<evidence type="ECO:0000313" key="8">
    <source>
        <dbReference type="EMBL" id="EFH38502.1"/>
    </source>
</evidence>
<feature type="transmembrane region" description="Helical" evidence="7">
    <location>
        <begin position="517"/>
        <end position="539"/>
    </location>
</feature>
<reference evidence="9" key="1">
    <citation type="journal article" date="2011" name="Nat. Genet.">
        <title>The Arabidopsis lyrata genome sequence and the basis of rapid genome size change.</title>
        <authorList>
            <person name="Hu T.T."/>
            <person name="Pattyn P."/>
            <person name="Bakker E.G."/>
            <person name="Cao J."/>
            <person name="Cheng J.-F."/>
            <person name="Clark R.M."/>
            <person name="Fahlgren N."/>
            <person name="Fawcett J.A."/>
            <person name="Grimwood J."/>
            <person name="Gundlach H."/>
            <person name="Haberer G."/>
            <person name="Hollister J.D."/>
            <person name="Ossowski S."/>
            <person name="Ottilar R.P."/>
            <person name="Salamov A.A."/>
            <person name="Schneeberger K."/>
            <person name="Spannagl M."/>
            <person name="Wang X."/>
            <person name="Yang L."/>
            <person name="Nasrallah M.E."/>
            <person name="Bergelson J."/>
            <person name="Carrington J.C."/>
            <person name="Gaut B.S."/>
            <person name="Schmutz J."/>
            <person name="Mayer K.F.X."/>
            <person name="Van de Peer Y."/>
            <person name="Grigoriev I.V."/>
            <person name="Nordborg M."/>
            <person name="Weigel D."/>
            <person name="Guo Y.-L."/>
        </authorList>
    </citation>
    <scope>NUCLEOTIDE SEQUENCE [LARGE SCALE GENOMIC DNA]</scope>
    <source>
        <strain evidence="9">cv. MN47</strain>
    </source>
</reference>
<dbReference type="PANTHER" id="PTHR21716">
    <property type="entry name" value="TRANSMEMBRANE PROTEIN"/>
    <property type="match status" value="1"/>
</dbReference>
<keyword evidence="5 7" id="KW-0472">Membrane</keyword>
<comment type="similarity">
    <text evidence="2">Belongs to the autoinducer-2 exporter (AI-2E) (TC 2.A.86) family.</text>
</comment>
<evidence type="ECO:0008006" key="10">
    <source>
        <dbReference type="Google" id="ProtNLM"/>
    </source>
</evidence>
<dbReference type="InterPro" id="IPR002549">
    <property type="entry name" value="AI-2E-like"/>
</dbReference>
<dbReference type="Proteomes" id="UP000008694">
    <property type="component" value="Unassembled WGS sequence"/>
</dbReference>
<dbReference type="eggNOG" id="KOG2365">
    <property type="taxonomic scope" value="Eukaryota"/>
</dbReference>
<gene>
    <name evidence="8" type="ORF">ARALYDRAFT_921013</name>
</gene>
<accession>D7MY80</accession>
<feature type="transmembrane region" description="Helical" evidence="7">
    <location>
        <begin position="486"/>
        <end position="510"/>
    </location>
</feature>
<keyword evidence="4 7" id="KW-1133">Transmembrane helix</keyword>
<feature type="transmembrane region" description="Helical" evidence="7">
    <location>
        <begin position="67"/>
        <end position="88"/>
    </location>
</feature>
<feature type="transmembrane region" description="Helical" evidence="7">
    <location>
        <begin position="133"/>
        <end position="159"/>
    </location>
</feature>
<feature type="compositionally biased region" description="Low complexity" evidence="6">
    <location>
        <begin position="36"/>
        <end position="58"/>
    </location>
</feature>
<dbReference type="STRING" id="81972.D7MY80"/>
<feature type="transmembrane region" description="Helical" evidence="7">
    <location>
        <begin position="232"/>
        <end position="255"/>
    </location>
</feature>
<keyword evidence="3 7" id="KW-0812">Transmembrane</keyword>
<sequence>MELVPYDSETKSSIPTNLAWQEMFRSASSRKPQDPPSSSSSPPRKPSGDGSSSGKTSLSTADSQARLAMYIAMAHAGLVFAICVLYFVGKLLQEYLRPIQWAILCSIPLRGIQETLVDFWSEPLKLGLTEVVLAVPVSVFNVFIGSIVDIKNLCFRVFLRRSKPKRTRKKNGTGFSKLVRWLVSFGVFVIAYERIGGIGSLVILSLGFLFSSKNVDSSLSAVSSLRRIMKRLNTIVAIGLIVLMIVGSLTGVIFFSYKIGVEGKDAVYSLKSHVEESNYAEKIGIKQWMDENDVPGMVDMYTTKFYETVSEQIDSLAMQYNMTELVTGIKHFVIGHPQNTSTPSTALITPSPYTEKLMSLRTRVKNREWSQIYSEVDVIFRELIITREDLVEKAKGFAVKGMDVSQRVFSSSASVVGGGAKFVFSIGNLIISGAAEFFNFISQLMVFIWVLYILITSESGGVTEQVMNMLPINASARNRCVEVLDLAISGVLLATAEIAFFQGCLTWLLFRLYNIHFLYMSTVLAFISALLPIFPYWFATIPAALQLVLEGRYIIAVTLSVTHLVLMEYGASEIQDDIPGSNAYITGLSIIGGVTLFPSALEVRKLND</sequence>
<evidence type="ECO:0000256" key="1">
    <source>
        <dbReference type="ARBA" id="ARBA00004141"/>
    </source>
</evidence>
<evidence type="ECO:0000256" key="2">
    <source>
        <dbReference type="ARBA" id="ARBA00009773"/>
    </source>
</evidence>
<dbReference type="HOGENOM" id="CLU_028708_1_0_1"/>
<evidence type="ECO:0000256" key="7">
    <source>
        <dbReference type="SAM" id="Phobius"/>
    </source>
</evidence>
<dbReference type="GO" id="GO:0016020">
    <property type="term" value="C:membrane"/>
    <property type="evidence" value="ECO:0007669"/>
    <property type="project" value="UniProtKB-SubCell"/>
</dbReference>
<evidence type="ECO:0000313" key="9">
    <source>
        <dbReference type="Proteomes" id="UP000008694"/>
    </source>
</evidence>
<keyword evidence="9" id="KW-1185">Reference proteome</keyword>
<dbReference type="EMBL" id="GL349250">
    <property type="protein sequence ID" value="EFH38502.1"/>
    <property type="molecule type" value="Genomic_DNA"/>
</dbReference>
<comment type="subcellular location">
    <subcellularLocation>
        <location evidence="1">Membrane</location>
        <topology evidence="1">Multi-pass membrane protein</topology>
    </subcellularLocation>
</comment>
<evidence type="ECO:0000256" key="5">
    <source>
        <dbReference type="ARBA" id="ARBA00023136"/>
    </source>
</evidence>
<feature type="transmembrane region" description="Helical" evidence="7">
    <location>
        <begin position="551"/>
        <end position="571"/>
    </location>
</feature>
<feature type="transmembrane region" description="Helical" evidence="7">
    <location>
        <begin position="437"/>
        <end position="455"/>
    </location>
</feature>
<evidence type="ECO:0000256" key="6">
    <source>
        <dbReference type="SAM" id="MobiDB-lite"/>
    </source>
</evidence>
<dbReference type="PANTHER" id="PTHR21716:SF72">
    <property type="entry name" value="TRANSMEMBRANE PROTEIN C9ORF5 PROTEIN"/>
    <property type="match status" value="1"/>
</dbReference>
<feature type="transmembrane region" description="Helical" evidence="7">
    <location>
        <begin position="583"/>
        <end position="601"/>
    </location>
</feature>
<dbReference type="AlphaFoldDB" id="D7MY80"/>
<feature type="region of interest" description="Disordered" evidence="6">
    <location>
        <begin position="25"/>
        <end position="58"/>
    </location>
</feature>
<proteinExistence type="inferred from homology"/>
<dbReference type="Gramene" id="scaffold_84000001.1">
    <property type="protein sequence ID" value="scaffold_84000001.1"/>
    <property type="gene ID" value="scaffold_84000001.1"/>
</dbReference>
<feature type="transmembrane region" description="Helical" evidence="7">
    <location>
        <begin position="179"/>
        <end position="212"/>
    </location>
</feature>